<sequence>MSKRTDTIKSLFTAPQSSALSADNMPAALPRVSSGSVRSLKDSFSEVEKENEELRERIASGAVILEIDPSLVDPSPLADRFRDQDDSSFEALKQSIAQRGQEVPILVREHPEAKGRYQSAYGHRRVRATRELGISVKAILRSLSDEALVVAQGLENAPREDLSFIERASFAMHIEDAGHSRSVVQDALSVDRAEASKLLAVARSVPAEVIQAIGKAPKVGRGRWQSFAELIKDSAALKRVRAAIAEPKFAERETDARFLAAFSAATRPSRGEPSKEPDEKPVFSVSGEKIAHVRQAERELKLTIDKNVSTTFAAFLVDQLPALFDAFSKKSSGQESTEA</sequence>
<dbReference type="GO" id="GO:0005694">
    <property type="term" value="C:chromosome"/>
    <property type="evidence" value="ECO:0007669"/>
    <property type="project" value="TreeGrafter"/>
</dbReference>
<dbReference type="NCBIfam" id="TIGR00180">
    <property type="entry name" value="parB_part"/>
    <property type="match status" value="1"/>
</dbReference>
<organism evidence="3 4">
    <name type="scientific">Bradyrhizobium diazoefficiens</name>
    <dbReference type="NCBI Taxonomy" id="1355477"/>
    <lineage>
        <taxon>Bacteria</taxon>
        <taxon>Pseudomonadati</taxon>
        <taxon>Pseudomonadota</taxon>
        <taxon>Alphaproteobacteria</taxon>
        <taxon>Hyphomicrobiales</taxon>
        <taxon>Nitrobacteraceae</taxon>
        <taxon>Bradyrhizobium</taxon>
    </lineage>
</organism>
<dbReference type="Gene3D" id="3.90.1530.30">
    <property type="match status" value="1"/>
</dbReference>
<dbReference type="CDD" id="cd16405">
    <property type="entry name" value="RepB_like_N"/>
    <property type="match status" value="1"/>
</dbReference>
<evidence type="ECO:0000256" key="1">
    <source>
        <dbReference type="ARBA" id="ARBA00006295"/>
    </source>
</evidence>
<keyword evidence="3" id="KW-0614">Plasmid</keyword>
<dbReference type="GO" id="GO:0007059">
    <property type="term" value="P:chromosome segregation"/>
    <property type="evidence" value="ECO:0007669"/>
    <property type="project" value="TreeGrafter"/>
</dbReference>
<dbReference type="Pfam" id="PF07506">
    <property type="entry name" value="RepB"/>
    <property type="match status" value="1"/>
</dbReference>
<dbReference type="PANTHER" id="PTHR33375:SF1">
    <property type="entry name" value="CHROMOSOME-PARTITIONING PROTEIN PARB-RELATED"/>
    <property type="match status" value="1"/>
</dbReference>
<dbReference type="PANTHER" id="PTHR33375">
    <property type="entry name" value="CHROMOSOME-PARTITIONING PROTEIN PARB-RELATED"/>
    <property type="match status" value="1"/>
</dbReference>
<dbReference type="Proteomes" id="UP000063308">
    <property type="component" value="Plasmid pNK6c"/>
</dbReference>
<dbReference type="GO" id="GO:0003677">
    <property type="term" value="F:DNA binding"/>
    <property type="evidence" value="ECO:0007669"/>
    <property type="project" value="InterPro"/>
</dbReference>
<evidence type="ECO:0000313" key="4">
    <source>
        <dbReference type="Proteomes" id="UP000063308"/>
    </source>
</evidence>
<comment type="similarity">
    <text evidence="1">Belongs to the ParB family.</text>
</comment>
<proteinExistence type="inferred from homology"/>
<accession>A0A0E4BXJ5</accession>
<dbReference type="InterPro" id="IPR004437">
    <property type="entry name" value="ParB/RepB/Spo0J"/>
</dbReference>
<dbReference type="Gene3D" id="1.10.10.2830">
    <property type="match status" value="1"/>
</dbReference>
<dbReference type="SMART" id="SM00470">
    <property type="entry name" value="ParB"/>
    <property type="match status" value="1"/>
</dbReference>
<name>A0A0E4BXJ5_9BRAD</name>
<reference evidence="3 4" key="1">
    <citation type="submission" date="2014-11" db="EMBL/GenBank/DDBJ databases">
        <title>Symbiosis island explosion on the genome of extra-slow-growing strains of soybean bradyrhizobia with massive insertion sequences.</title>
        <authorList>
            <person name="Iida T."/>
            <person name="Minamisawa K."/>
        </authorList>
    </citation>
    <scope>NUCLEOTIDE SEQUENCE [LARGE SCALE GENOMIC DNA]</scope>
    <source>
        <strain evidence="3 4">NK6</strain>
        <plasmid evidence="4">pNK6c DNA</plasmid>
    </source>
</reference>
<dbReference type="NCBIfam" id="TIGR03454">
    <property type="entry name" value="partition_RepB"/>
    <property type="match status" value="1"/>
</dbReference>
<dbReference type="InterPro" id="IPR036086">
    <property type="entry name" value="ParB/Sulfiredoxin_sf"/>
</dbReference>
<dbReference type="InterPro" id="IPR037972">
    <property type="entry name" value="RepB_N"/>
</dbReference>
<dbReference type="InterPro" id="IPR050336">
    <property type="entry name" value="Chromosome_partition/occlusion"/>
</dbReference>
<dbReference type="SUPFAM" id="SSF110849">
    <property type="entry name" value="ParB/Sulfiredoxin"/>
    <property type="match status" value="1"/>
</dbReference>
<dbReference type="InterPro" id="IPR017819">
    <property type="entry name" value="Plasmid_partition_RepB"/>
</dbReference>
<feature type="domain" description="ParB-like N-terminal" evidence="2">
    <location>
        <begin position="65"/>
        <end position="157"/>
    </location>
</feature>
<protein>
    <submittedName>
        <fullName evidence="3">Plasmid partitioning protein RepB</fullName>
    </submittedName>
</protein>
<evidence type="ECO:0000259" key="2">
    <source>
        <dbReference type="SMART" id="SM00470"/>
    </source>
</evidence>
<evidence type="ECO:0000313" key="3">
    <source>
        <dbReference type="EMBL" id="BAR63539.1"/>
    </source>
</evidence>
<dbReference type="InterPro" id="IPR011111">
    <property type="entry name" value="Plasmid_RepB"/>
</dbReference>
<gene>
    <name evidence="3" type="ORF">NK6_c_132</name>
</gene>
<geneLocation type="plasmid" evidence="4">
    <name>pNK6c DNA</name>
</geneLocation>
<dbReference type="EMBL" id="AP014687">
    <property type="protein sequence ID" value="BAR63539.1"/>
    <property type="molecule type" value="Genomic_DNA"/>
</dbReference>
<dbReference type="InterPro" id="IPR003115">
    <property type="entry name" value="ParB_N"/>
</dbReference>
<dbReference type="AlphaFoldDB" id="A0A0E4BXJ5"/>
<dbReference type="Pfam" id="PF02195">
    <property type="entry name" value="ParB_N"/>
    <property type="match status" value="1"/>
</dbReference>
<dbReference type="RefSeq" id="WP_028152783.1">
    <property type="nucleotide sequence ID" value="NZ_JAFCKD010000126.1"/>
</dbReference>